<reference evidence="2 3" key="1">
    <citation type="submission" date="2012-04" db="EMBL/GenBank/DDBJ databases">
        <title>Complete genome of Rhodanobacter sp. 2APBS1.</title>
        <authorList>
            <consortium name="US DOE Joint Genome Institute"/>
            <person name="Huntemann M."/>
            <person name="Wei C.-L."/>
            <person name="Han J."/>
            <person name="Detter J.C."/>
            <person name="Han C."/>
            <person name="Tapia R."/>
            <person name="Munk A.C.C."/>
            <person name="Chen A."/>
            <person name="Krypides N."/>
            <person name="Mavromatis K."/>
            <person name="Markowitz V."/>
            <person name="Szeto E."/>
            <person name="Ivanova N."/>
            <person name="Mikhailova N."/>
            <person name="Ovchinnikova G."/>
            <person name="Pagani I."/>
            <person name="Pati A."/>
            <person name="Goodwin L."/>
            <person name="Peters L."/>
            <person name="Pitluck S."/>
            <person name="Woyke T."/>
            <person name="Prakash O."/>
            <person name="Elkins J."/>
            <person name="Brown S."/>
            <person name="Palumbo A."/>
            <person name="Hemme C."/>
            <person name="Zhou J."/>
            <person name="Watson D."/>
            <person name="Jardine P."/>
            <person name="Kostka J."/>
            <person name="Green S."/>
        </authorList>
    </citation>
    <scope>NUCLEOTIDE SEQUENCE [LARGE SCALE GENOMIC DNA]</scope>
    <source>
        <strain evidence="2 3">2APBS1</strain>
    </source>
</reference>
<dbReference type="EMBL" id="CP003470">
    <property type="protein sequence ID" value="AGG88759.1"/>
    <property type="molecule type" value="Genomic_DNA"/>
</dbReference>
<sequence length="124" mass="13347" precursor="true">MAAHRKPSNVLQLSGAFAKNPNRTRTDPTPRGPIGSAPRQVPITFRKAWDLIVKASPDGVLADRDRLAVEIAASLFVQFRAAPADFPAAKFARLQCLLADLGMTPAAASRVTAAPKPQRNDFDD</sequence>
<evidence type="ECO:0000313" key="2">
    <source>
        <dbReference type="EMBL" id="AGG88759.1"/>
    </source>
</evidence>
<protein>
    <recommendedName>
        <fullName evidence="4">Terminase</fullName>
    </recommendedName>
</protein>
<dbReference type="AlphaFoldDB" id="M4NDF8"/>
<proteinExistence type="predicted"/>
<dbReference type="Proteomes" id="UP000011859">
    <property type="component" value="Chromosome"/>
</dbReference>
<name>M4NDF8_9GAMM</name>
<evidence type="ECO:0008006" key="4">
    <source>
        <dbReference type="Google" id="ProtNLM"/>
    </source>
</evidence>
<gene>
    <name evidence="2" type="ORF">R2APBS1_1624</name>
</gene>
<dbReference type="RefSeq" id="WP_015447515.1">
    <property type="nucleotide sequence ID" value="NC_020541.1"/>
</dbReference>
<dbReference type="STRING" id="666685.R2APBS1_1624"/>
<dbReference type="OrthoDB" id="6334328at2"/>
<keyword evidence="3" id="KW-1185">Reference proteome</keyword>
<evidence type="ECO:0000313" key="3">
    <source>
        <dbReference type="Proteomes" id="UP000011859"/>
    </source>
</evidence>
<feature type="region of interest" description="Disordered" evidence="1">
    <location>
        <begin position="1"/>
        <end position="39"/>
    </location>
</feature>
<organism evidence="2 3">
    <name type="scientific">Rhodanobacter denitrificans</name>
    <dbReference type="NCBI Taxonomy" id="666685"/>
    <lineage>
        <taxon>Bacteria</taxon>
        <taxon>Pseudomonadati</taxon>
        <taxon>Pseudomonadota</taxon>
        <taxon>Gammaproteobacteria</taxon>
        <taxon>Lysobacterales</taxon>
        <taxon>Rhodanobacteraceae</taxon>
        <taxon>Rhodanobacter</taxon>
    </lineage>
</organism>
<evidence type="ECO:0000256" key="1">
    <source>
        <dbReference type="SAM" id="MobiDB-lite"/>
    </source>
</evidence>
<dbReference type="KEGG" id="rhd:R2APBS1_1624"/>
<accession>M4NDF8</accession>
<dbReference type="eggNOG" id="COG3747">
    <property type="taxonomic scope" value="Bacteria"/>
</dbReference>
<dbReference type="HOGENOM" id="CLU_143330_1_0_6"/>